<dbReference type="SUPFAM" id="SSF55874">
    <property type="entry name" value="ATPase domain of HSP90 chaperone/DNA topoisomerase II/histidine kinase"/>
    <property type="match status" value="1"/>
</dbReference>
<dbReference type="Pfam" id="PF00069">
    <property type="entry name" value="Pkinase"/>
    <property type="match status" value="1"/>
</dbReference>
<keyword evidence="7" id="KW-0175">Coiled coil</keyword>
<dbReference type="InterPro" id="IPR011990">
    <property type="entry name" value="TPR-like_helical_dom_sf"/>
</dbReference>
<dbReference type="Gene3D" id="1.10.287.130">
    <property type="match status" value="1"/>
</dbReference>
<dbReference type="CDD" id="cd00082">
    <property type="entry name" value="HisKA"/>
    <property type="match status" value="1"/>
</dbReference>
<dbReference type="Pfam" id="PF00072">
    <property type="entry name" value="Response_reg"/>
    <property type="match status" value="1"/>
</dbReference>
<dbReference type="Pfam" id="PF13191">
    <property type="entry name" value="AAA_16"/>
    <property type="match status" value="1"/>
</dbReference>
<name>A0ABY4S3V6_AQUTE</name>
<keyword evidence="13" id="KW-1185">Reference proteome</keyword>
<dbReference type="Gene3D" id="1.10.510.10">
    <property type="entry name" value="Transferase(Phosphotransferase) domain 1"/>
    <property type="match status" value="1"/>
</dbReference>
<dbReference type="SUPFAM" id="SSF55781">
    <property type="entry name" value="GAF domain-like"/>
    <property type="match status" value="1"/>
</dbReference>
<dbReference type="InterPro" id="IPR036890">
    <property type="entry name" value="HATPase_C_sf"/>
</dbReference>
<feature type="coiled-coil region" evidence="7">
    <location>
        <begin position="1459"/>
        <end position="1486"/>
    </location>
</feature>
<evidence type="ECO:0000256" key="2">
    <source>
        <dbReference type="ARBA" id="ARBA00012438"/>
    </source>
</evidence>
<dbReference type="Pfam" id="PF02518">
    <property type="entry name" value="HATPase_c"/>
    <property type="match status" value="1"/>
</dbReference>
<dbReference type="PROSITE" id="PS50011">
    <property type="entry name" value="PROTEIN_KINASE_DOM"/>
    <property type="match status" value="1"/>
</dbReference>
<dbReference type="InterPro" id="IPR036097">
    <property type="entry name" value="HisK_dim/P_sf"/>
</dbReference>
<dbReference type="PROSITE" id="PS50110">
    <property type="entry name" value="RESPONSE_REGULATORY"/>
    <property type="match status" value="1"/>
</dbReference>
<evidence type="ECO:0000256" key="8">
    <source>
        <dbReference type="SAM" id="MobiDB-lite"/>
    </source>
</evidence>
<dbReference type="SUPFAM" id="SSF47384">
    <property type="entry name" value="Homodimeric domain of signal transducing histidine kinase"/>
    <property type="match status" value="1"/>
</dbReference>
<feature type="domain" description="Protein kinase" evidence="9">
    <location>
        <begin position="5"/>
        <end position="261"/>
    </location>
</feature>
<feature type="domain" description="Response regulatory" evidence="11">
    <location>
        <begin position="1745"/>
        <end position="1861"/>
    </location>
</feature>
<dbReference type="PANTHER" id="PTHR45339">
    <property type="entry name" value="HYBRID SIGNAL TRANSDUCTION HISTIDINE KINASE J"/>
    <property type="match status" value="1"/>
</dbReference>
<gene>
    <name evidence="12" type="ORF">MW290_08115</name>
</gene>
<proteinExistence type="predicted"/>
<dbReference type="RefSeq" id="WP_250194174.1">
    <property type="nucleotide sequence ID" value="NZ_CP097635.1"/>
</dbReference>
<keyword evidence="4" id="KW-0808">Transferase</keyword>
<dbReference type="SUPFAM" id="SSF56112">
    <property type="entry name" value="Protein kinase-like (PK-like)"/>
    <property type="match status" value="1"/>
</dbReference>
<dbReference type="Gene3D" id="3.30.565.10">
    <property type="entry name" value="Histidine kinase-like ATPase, C-terminal domain"/>
    <property type="match status" value="1"/>
</dbReference>
<evidence type="ECO:0000313" key="12">
    <source>
        <dbReference type="EMBL" id="URI05909.1"/>
    </source>
</evidence>
<dbReference type="InterPro" id="IPR029016">
    <property type="entry name" value="GAF-like_dom_sf"/>
</dbReference>
<dbReference type="SMART" id="SM00448">
    <property type="entry name" value="REC"/>
    <property type="match status" value="1"/>
</dbReference>
<dbReference type="SMART" id="SM00220">
    <property type="entry name" value="S_TKc"/>
    <property type="match status" value="1"/>
</dbReference>
<feature type="region of interest" description="Disordered" evidence="8">
    <location>
        <begin position="1265"/>
        <end position="1285"/>
    </location>
</feature>
<dbReference type="CDD" id="cd16922">
    <property type="entry name" value="HATPase_EvgS-ArcB-TorS-like"/>
    <property type="match status" value="1"/>
</dbReference>
<evidence type="ECO:0000256" key="5">
    <source>
        <dbReference type="ARBA" id="ARBA00022777"/>
    </source>
</evidence>
<dbReference type="Pfam" id="PF01590">
    <property type="entry name" value="GAF"/>
    <property type="match status" value="1"/>
</dbReference>
<dbReference type="SUPFAM" id="SSF48452">
    <property type="entry name" value="TPR-like"/>
    <property type="match status" value="1"/>
</dbReference>
<evidence type="ECO:0000259" key="11">
    <source>
        <dbReference type="PROSITE" id="PS50110"/>
    </source>
</evidence>
<dbReference type="InterPro" id="IPR003594">
    <property type="entry name" value="HATPase_dom"/>
</dbReference>
<dbReference type="InterPro" id="IPR041664">
    <property type="entry name" value="AAA_16"/>
</dbReference>
<dbReference type="InterPro" id="IPR011009">
    <property type="entry name" value="Kinase-like_dom_sf"/>
</dbReference>
<dbReference type="Gene3D" id="3.30.450.40">
    <property type="match status" value="1"/>
</dbReference>
<evidence type="ECO:0000256" key="4">
    <source>
        <dbReference type="ARBA" id="ARBA00022679"/>
    </source>
</evidence>
<evidence type="ECO:0000256" key="3">
    <source>
        <dbReference type="ARBA" id="ARBA00022553"/>
    </source>
</evidence>
<dbReference type="CDD" id="cd17546">
    <property type="entry name" value="REC_hyHK_CKI1_RcsC-like"/>
    <property type="match status" value="1"/>
</dbReference>
<dbReference type="PANTHER" id="PTHR45339:SF3">
    <property type="entry name" value="HISTIDINE KINASE"/>
    <property type="match status" value="1"/>
</dbReference>
<keyword evidence="3 6" id="KW-0597">Phosphoprotein</keyword>
<dbReference type="Gene3D" id="3.40.50.2300">
    <property type="match status" value="1"/>
</dbReference>
<feature type="modified residue" description="4-aspartylphosphate" evidence="6">
    <location>
        <position position="1794"/>
    </location>
</feature>
<dbReference type="PROSITE" id="PS50109">
    <property type="entry name" value="HIS_KIN"/>
    <property type="match status" value="1"/>
</dbReference>
<evidence type="ECO:0000313" key="13">
    <source>
        <dbReference type="Proteomes" id="UP001056201"/>
    </source>
</evidence>
<keyword evidence="5" id="KW-0418">Kinase</keyword>
<dbReference type="InterPro" id="IPR003661">
    <property type="entry name" value="HisK_dim/P_dom"/>
</dbReference>
<evidence type="ECO:0000256" key="1">
    <source>
        <dbReference type="ARBA" id="ARBA00000085"/>
    </source>
</evidence>
<dbReference type="SMART" id="SM00387">
    <property type="entry name" value="HATPase_c"/>
    <property type="match status" value="1"/>
</dbReference>
<dbReference type="InterPro" id="IPR003018">
    <property type="entry name" value="GAF"/>
</dbReference>
<dbReference type="InterPro" id="IPR005467">
    <property type="entry name" value="His_kinase_dom"/>
</dbReference>
<dbReference type="Pfam" id="PF00512">
    <property type="entry name" value="HisKA"/>
    <property type="match status" value="1"/>
</dbReference>
<organism evidence="12 13">
    <name type="scientific">Aquincola tertiaricarbonis</name>
    <dbReference type="NCBI Taxonomy" id="391953"/>
    <lineage>
        <taxon>Bacteria</taxon>
        <taxon>Pseudomonadati</taxon>
        <taxon>Pseudomonadota</taxon>
        <taxon>Betaproteobacteria</taxon>
        <taxon>Burkholderiales</taxon>
        <taxon>Sphaerotilaceae</taxon>
        <taxon>Aquincola</taxon>
    </lineage>
</organism>
<dbReference type="PRINTS" id="PR00344">
    <property type="entry name" value="BCTRLSENSOR"/>
</dbReference>
<dbReference type="InterPro" id="IPR027417">
    <property type="entry name" value="P-loop_NTPase"/>
</dbReference>
<dbReference type="SMART" id="SM00065">
    <property type="entry name" value="GAF"/>
    <property type="match status" value="1"/>
</dbReference>
<protein>
    <recommendedName>
        <fullName evidence="2">histidine kinase</fullName>
        <ecNumber evidence="2">2.7.13.3</ecNumber>
    </recommendedName>
</protein>
<evidence type="ECO:0000259" key="10">
    <source>
        <dbReference type="PROSITE" id="PS50109"/>
    </source>
</evidence>
<dbReference type="Gene3D" id="1.25.40.10">
    <property type="entry name" value="Tetratricopeptide repeat domain"/>
    <property type="match status" value="1"/>
</dbReference>
<dbReference type="InterPro" id="IPR000719">
    <property type="entry name" value="Prot_kinase_dom"/>
</dbReference>
<dbReference type="EC" id="2.7.13.3" evidence="2"/>
<dbReference type="SUPFAM" id="SSF52172">
    <property type="entry name" value="CheY-like"/>
    <property type="match status" value="1"/>
</dbReference>
<comment type="catalytic activity">
    <reaction evidence="1">
        <text>ATP + protein L-histidine = ADP + protein N-phospho-L-histidine.</text>
        <dbReference type="EC" id="2.7.13.3"/>
    </reaction>
</comment>
<dbReference type="SMART" id="SM00388">
    <property type="entry name" value="HisKA"/>
    <property type="match status" value="1"/>
</dbReference>
<sequence>MSTDYTAAQTLHDSLATQVFRGSAPGVGQHPVLLKVLHPDAATPEAATRLRDEHALMLDLHGPHVPQPLAVLDDGTSPVQVLQDVDGRPLSELIGNNQPCPLAQGLAAALEDLHRQKVIHGGLHPGHVLVGEAGQVWLLDFSRAVRLQRDYPDDGAADLPAWLLPYVSPEQTGRMNRTVDSRSDLYGLGVMLYQLLTGRLPFQAGDALEWVHCHLAREPRSPDAVVPGVPHALAQLVMKLLAKLPERRYQTAAGLRADLALCRQAWEQGRAADPLPLGLADVSDRFELPEVLVGREYERTALLAAFHRAAAGGVREVVLVTGEAGAGKSSLVAELRSAVALEGGTFCVAKGNPYGHGVPHGAFGMALGPLVQRMLAGSAAELAQWRQRLEQALGTDAAAVAEVVPALRWVMGVVPEPPELPADQAARRLQAALQRFVGVLAGPDRPLVLFFDDLHWLDAGSLSLLAALCDAPQARHLLAVGASRQIGPHGAASAAMVEAAFARRGVPVTVLPLRSLDRSGVVRIVSEALHRHDEASQALGTLVYERTAGNPQFVGQFLTALHQDGLLQFDADAGHWHGDLERIAQRGFTDNVVGLMLARLRRLPVATRQVLALAALLGSPFRLAVLARVAGLPEPEAEAALWPALQAGLVARGTPYWRFLHDRAQEAAHELTPAEARPALHVRIARSLRADAAAQGLVEGDDRLYAIVAQFNHGLSAITDEAERLSVASLNLQAGARAYAATAYVAAIAYLRAGIALLPEDPWPSQPALASALLRLLARCEAQRQEFDEAEHLARRVLAQPRPQAERLDAHQVLIEVCVARGHYQEAEQVAIASLAELGLPLPVQPDPAMVRQAWVGLQARLSGRPIASLAELPQMMQPDALLLLRGIDGALRLLVFLDKRLLALLLVRLVHLMLDHGQARACAPGLAYFGWVLAGHLGEPAAGEAFGQLSQSIADAAHGGSDAGRIAFWRGLTAMWCRPWPEVVRRLQHALDCARAEGDLATACFACGHLVTTLLFAGRPVEEVVARAEELLPLVQRARFPDLAEDLVTMRDAACRLRGDPIPASLPLLPPDPASQQAHSFSMRTAFAALRQLMVDCVMGDMAEARLQSLRAEPSRAAMQGTLLEHLHVVYGALAAAGDQDLAGPAERAVLDAAIRQVDGWALHNPDSFGAWRSLLVGERQRVGGAGLQALASFETAAGEAAALGLLNVQALAHERAARVAGLLNLPTAAAAFRQEAMNAFERWGVWAKLRRMDEAVIDRVSRAQAVSPAPSPRNGAPAEPEARPLPLDTLALVKATQALSSRITRDELLGTLMRLVIEQAGAQSGALLLVDARERQSPLLLAATAQVRLHDIEVQLKPDDTARQRLPHRLLAFVQRSRETVLLGDTHAPHTFERDAYLLAHQPASALCLPIQHRATLTGVLYLEHRSVPRLFTRERLGVLNQLAVQAAISLENAWVVEQLRGLNAELEQRVAQRTAALQTAMEAADAANRAKTAFLANMSHEIRTPMNAVLGMSYLALHSGLNDRQRNYVQKIQTSATLLLSLVDDILDFSKVEAGRVEIEQTVFALADVVGHAQDIVGVRAAQKGLSLRFPINGPVPPHLVGDPLRLGQVLINLCNNAVKFTERGEVVCSIEAPQPAEGGAVLLRFVVRDTGIGMTPDQLALLFKPFSQADGSTSRRYGGTGLGLAISQRLVQLMGGQIGVTSAPGEGSCFQFMLRLGVAQQVPPAPEPAPPADPPALTGLRVLLVEDNEINQELALELLRNAGIVPTVAVNGQDALRCLAEQTFDGVLMDCQMPVMDGFEATRALRAQPRWRDLPVIAMTASARAIDRAEALAAGMDDHIAKPIDVDMLYRTIGRWMRPGRVEP</sequence>
<accession>A0ABY4S3V6</accession>
<evidence type="ECO:0000256" key="6">
    <source>
        <dbReference type="PROSITE-ProRule" id="PRU00169"/>
    </source>
</evidence>
<dbReference type="EMBL" id="CP097635">
    <property type="protein sequence ID" value="URI05909.1"/>
    <property type="molecule type" value="Genomic_DNA"/>
</dbReference>
<reference evidence="12" key="1">
    <citation type="submission" date="2022-05" db="EMBL/GenBank/DDBJ databases">
        <title>An RpoN-dependent PEP-CTERM gene is involved in floc formation of an Aquincola tertiaricarbonis strain.</title>
        <authorList>
            <person name="Qiu D."/>
            <person name="Xia M."/>
        </authorList>
    </citation>
    <scope>NUCLEOTIDE SEQUENCE</scope>
    <source>
        <strain evidence="12">RN12</strain>
    </source>
</reference>
<evidence type="ECO:0000259" key="9">
    <source>
        <dbReference type="PROSITE" id="PS50011"/>
    </source>
</evidence>
<dbReference type="Proteomes" id="UP001056201">
    <property type="component" value="Chromosome 1"/>
</dbReference>
<dbReference type="SUPFAM" id="SSF52540">
    <property type="entry name" value="P-loop containing nucleoside triphosphate hydrolases"/>
    <property type="match status" value="1"/>
</dbReference>
<dbReference type="InterPro" id="IPR004358">
    <property type="entry name" value="Sig_transdc_His_kin-like_C"/>
</dbReference>
<dbReference type="InterPro" id="IPR001789">
    <property type="entry name" value="Sig_transdc_resp-reg_receiver"/>
</dbReference>
<dbReference type="CDD" id="cd14014">
    <property type="entry name" value="STKc_PknB_like"/>
    <property type="match status" value="1"/>
</dbReference>
<evidence type="ECO:0000256" key="7">
    <source>
        <dbReference type="SAM" id="Coils"/>
    </source>
</evidence>
<dbReference type="InterPro" id="IPR011006">
    <property type="entry name" value="CheY-like_superfamily"/>
</dbReference>
<feature type="domain" description="Histidine kinase" evidence="10">
    <location>
        <begin position="1500"/>
        <end position="1722"/>
    </location>
</feature>